<protein>
    <submittedName>
        <fullName evidence="3">DUF3899 domain-containing protein</fullName>
    </submittedName>
</protein>
<feature type="domain" description="DUF3899" evidence="2">
    <location>
        <begin position="13"/>
        <end position="101"/>
    </location>
</feature>
<name>A0A3M8DVH5_9BACL</name>
<comment type="caution">
    <text evidence="3">The sequence shown here is derived from an EMBL/GenBank/DDBJ whole genome shotgun (WGS) entry which is preliminary data.</text>
</comment>
<dbReference type="RefSeq" id="WP_122916763.1">
    <property type="nucleotide sequence ID" value="NZ_RHHQ01000005.1"/>
</dbReference>
<feature type="transmembrane region" description="Helical" evidence="1">
    <location>
        <begin position="16"/>
        <end position="42"/>
    </location>
</feature>
<dbReference type="Proteomes" id="UP000271031">
    <property type="component" value="Unassembled WGS sequence"/>
</dbReference>
<keyword evidence="4" id="KW-1185">Reference proteome</keyword>
<sequence>MSAVTPEVELLLINRLFLAGLVLLMFGGALIVLRSGLFQLFLQSFAKMKAMFFRQARVLESDFYRNRPILTEKSKHVYKRAVIGLLSIGTLLLLFSIGLTLHYYSA</sequence>
<dbReference type="Pfam" id="PF13038">
    <property type="entry name" value="DUF3899"/>
    <property type="match status" value="1"/>
</dbReference>
<accession>A0A3M8DVH5</accession>
<keyword evidence="1" id="KW-1133">Transmembrane helix</keyword>
<dbReference type="InterPro" id="IPR025007">
    <property type="entry name" value="DUF3899"/>
</dbReference>
<keyword evidence="1" id="KW-0812">Transmembrane</keyword>
<dbReference type="EMBL" id="RHHQ01000005">
    <property type="protein sequence ID" value="RNB91371.1"/>
    <property type="molecule type" value="Genomic_DNA"/>
</dbReference>
<organism evidence="3 4">
    <name type="scientific">Brevibacillus fluminis</name>
    <dbReference type="NCBI Taxonomy" id="511487"/>
    <lineage>
        <taxon>Bacteria</taxon>
        <taxon>Bacillati</taxon>
        <taxon>Bacillota</taxon>
        <taxon>Bacilli</taxon>
        <taxon>Bacillales</taxon>
        <taxon>Paenibacillaceae</taxon>
        <taxon>Brevibacillus</taxon>
    </lineage>
</organism>
<evidence type="ECO:0000313" key="3">
    <source>
        <dbReference type="EMBL" id="RNB91371.1"/>
    </source>
</evidence>
<feature type="transmembrane region" description="Helical" evidence="1">
    <location>
        <begin position="82"/>
        <end position="104"/>
    </location>
</feature>
<proteinExistence type="predicted"/>
<evidence type="ECO:0000259" key="2">
    <source>
        <dbReference type="Pfam" id="PF13038"/>
    </source>
</evidence>
<reference evidence="3 4" key="1">
    <citation type="submission" date="2018-10" db="EMBL/GenBank/DDBJ databases">
        <title>Phylogenomics of Brevibacillus.</title>
        <authorList>
            <person name="Dunlap C."/>
        </authorList>
    </citation>
    <scope>NUCLEOTIDE SEQUENCE [LARGE SCALE GENOMIC DNA]</scope>
    <source>
        <strain evidence="3 4">JCM 15716</strain>
    </source>
</reference>
<gene>
    <name evidence="3" type="ORF">EDM56_04830</name>
</gene>
<keyword evidence="1" id="KW-0472">Membrane</keyword>
<dbReference type="AlphaFoldDB" id="A0A3M8DVH5"/>
<evidence type="ECO:0000256" key="1">
    <source>
        <dbReference type="SAM" id="Phobius"/>
    </source>
</evidence>
<evidence type="ECO:0000313" key="4">
    <source>
        <dbReference type="Proteomes" id="UP000271031"/>
    </source>
</evidence>